<protein>
    <submittedName>
        <fullName evidence="2">Uncharacterized protein</fullName>
    </submittedName>
</protein>
<feature type="compositionally biased region" description="Basic residues" evidence="1">
    <location>
        <begin position="344"/>
        <end position="356"/>
    </location>
</feature>
<gene>
    <name evidence="2" type="ORF">B0H16DRAFT_1351008</name>
</gene>
<dbReference type="EMBL" id="JARKIB010000655">
    <property type="protein sequence ID" value="KAJ7695516.1"/>
    <property type="molecule type" value="Genomic_DNA"/>
</dbReference>
<feature type="region of interest" description="Disordered" evidence="1">
    <location>
        <begin position="325"/>
        <end position="356"/>
    </location>
</feature>
<comment type="caution">
    <text evidence="2">The sequence shown here is derived from an EMBL/GenBank/DDBJ whole genome shotgun (WGS) entry which is preliminary data.</text>
</comment>
<dbReference type="Proteomes" id="UP001215598">
    <property type="component" value="Unassembled WGS sequence"/>
</dbReference>
<evidence type="ECO:0000256" key="1">
    <source>
        <dbReference type="SAM" id="MobiDB-lite"/>
    </source>
</evidence>
<name>A0AAD7DQ39_9AGAR</name>
<evidence type="ECO:0000313" key="2">
    <source>
        <dbReference type="EMBL" id="KAJ7695516.1"/>
    </source>
</evidence>
<feature type="compositionally biased region" description="Low complexity" evidence="1">
    <location>
        <begin position="101"/>
        <end position="120"/>
    </location>
</feature>
<feature type="compositionally biased region" description="Pro residues" evidence="1">
    <location>
        <begin position="136"/>
        <end position="145"/>
    </location>
</feature>
<reference evidence="2" key="1">
    <citation type="submission" date="2023-03" db="EMBL/GenBank/DDBJ databases">
        <title>Massive genome expansion in bonnet fungi (Mycena s.s.) driven by repeated elements and novel gene families across ecological guilds.</title>
        <authorList>
            <consortium name="Lawrence Berkeley National Laboratory"/>
            <person name="Harder C.B."/>
            <person name="Miyauchi S."/>
            <person name="Viragh M."/>
            <person name="Kuo A."/>
            <person name="Thoen E."/>
            <person name="Andreopoulos B."/>
            <person name="Lu D."/>
            <person name="Skrede I."/>
            <person name="Drula E."/>
            <person name="Henrissat B."/>
            <person name="Morin E."/>
            <person name="Kohler A."/>
            <person name="Barry K."/>
            <person name="LaButti K."/>
            <person name="Morin E."/>
            <person name="Salamov A."/>
            <person name="Lipzen A."/>
            <person name="Mereny Z."/>
            <person name="Hegedus B."/>
            <person name="Baldrian P."/>
            <person name="Stursova M."/>
            <person name="Weitz H."/>
            <person name="Taylor A."/>
            <person name="Grigoriev I.V."/>
            <person name="Nagy L.G."/>
            <person name="Martin F."/>
            <person name="Kauserud H."/>
        </authorList>
    </citation>
    <scope>NUCLEOTIDE SEQUENCE</scope>
    <source>
        <strain evidence="2">CBHHK182m</strain>
    </source>
</reference>
<accession>A0AAD7DQ39</accession>
<sequence length="356" mass="37294">MLLNNLDAARAGTSGSKPAKAPAKSAAKVKAKAAPATVGKKRAAAEGEADDPPPQKSPRQDPATSASTNITAPTPTGVTVTATGGTAPTPSAQGSTVQDIPAATPTPAFATPSSTAAPLSPANPPPPDTPASSLQPPAPASPPPSATLAVSGSIPAEAPSWLHKNVEWMQSVDLGVHFSALLGALVKAETAFGFDEETYGYLSTDHRPDQVQQWIKRGRAPKAQSFDKLKIKNVGKFAKEWGAWWDLLQPAWRRRDSLVAGGDAVYGADDEWDRLDTPGPNGCLSVVAGLFLWGLSDNSEELRNMWRTAVQDVAWMLEGLAQSMTAQSQRARGKKSADSDGKGKGKPKKAVKRKRA</sequence>
<organism evidence="2 3">
    <name type="scientific">Mycena metata</name>
    <dbReference type="NCBI Taxonomy" id="1033252"/>
    <lineage>
        <taxon>Eukaryota</taxon>
        <taxon>Fungi</taxon>
        <taxon>Dikarya</taxon>
        <taxon>Basidiomycota</taxon>
        <taxon>Agaricomycotina</taxon>
        <taxon>Agaricomycetes</taxon>
        <taxon>Agaricomycetidae</taxon>
        <taxon>Agaricales</taxon>
        <taxon>Marasmiineae</taxon>
        <taxon>Mycenaceae</taxon>
        <taxon>Mycena</taxon>
    </lineage>
</organism>
<feature type="compositionally biased region" description="Low complexity" evidence="1">
    <location>
        <begin position="13"/>
        <end position="38"/>
    </location>
</feature>
<proteinExistence type="predicted"/>
<evidence type="ECO:0000313" key="3">
    <source>
        <dbReference type="Proteomes" id="UP001215598"/>
    </source>
</evidence>
<feature type="compositionally biased region" description="Low complexity" evidence="1">
    <location>
        <begin position="71"/>
        <end position="90"/>
    </location>
</feature>
<keyword evidence="3" id="KW-1185">Reference proteome</keyword>
<feature type="region of interest" description="Disordered" evidence="1">
    <location>
        <begin position="1"/>
        <end position="151"/>
    </location>
</feature>
<dbReference type="AlphaFoldDB" id="A0AAD7DQ39"/>